<dbReference type="CDD" id="cd18577">
    <property type="entry name" value="ABC_6TM_Pgp_ABCB1_D1_like"/>
    <property type="match status" value="1"/>
</dbReference>
<feature type="transmembrane region" description="Helical" evidence="13">
    <location>
        <begin position="357"/>
        <end position="380"/>
    </location>
</feature>
<dbReference type="Pfam" id="PF00005">
    <property type="entry name" value="ABC_tran"/>
    <property type="match status" value="2"/>
</dbReference>
<comment type="caution">
    <text evidence="17">The sequence shown here is derived from an EMBL/GenBank/DDBJ whole genome shotgun (WGS) entry which is preliminary data.</text>
</comment>
<dbReference type="SUPFAM" id="SSF90123">
    <property type="entry name" value="ABC transporter transmembrane region"/>
    <property type="match status" value="2"/>
</dbReference>
<evidence type="ECO:0000256" key="4">
    <source>
        <dbReference type="ARBA" id="ARBA00022692"/>
    </source>
</evidence>
<sequence>MSNSSWNNEKTEDESIDDDLKSSHSYETSISSDHEPTNSYDHIEIGKEQFDKTSDEIDYIQPAQTNILMSADAPQMTEQPSIIHSLNHQLKFYEIYRFADRWDILLMFIGTIAAMIAGSFYSIMLYLYRRSMTNLVDIGKLQSNITMHNVTNLSHNQCFIVSKNNTSINSLTDDIMITVNYYVLIGFLSILSYWLAWICWILASERQIRRMRYTLFRNILRQEIGWFDVHNAGELSNHLICDLDRIKDGMNDKMADFISLLSRVISTILYALIVGWKLTLVFLSVSPLIVLAFNLTVKIILRYTKKEIQAFGSASSIAQEVLQNIRTVTAFHGQKKEEQRFSENLILAKQIGIKKEFFVGLSQCIFQTFLFTAFSITFWYGPQLVRTECTNYTAGTVLVVFVACMIATFSTSQLVPNFQSFAEALASGSYVLDIIDRQTKIDAMNNEGDQPKDLIGDIVFENVSFTYPARPESSILQNLSLTIPCGQTVALVGASGSGKSTIIQLIQRFYDPGEGRILLDGKDITSYNVAWLRSHIGIVSQEPVLFTGSIEDNIRFGKIDATDDEVQAAAKMANAHDFIMELPENYKSNSADKLSGGQKQRVAIARALISNPKILLLDEATSALDNTSERIVQDALDKAKQGRTTIIIAHRLSTIQNADLIIGLEHGQVIEYGIHDDLMKQKGLYYNLVTVQSKKEEEKNVDDDISDQEEDDEIEKEFIRKKSVNHVVIKRTSVLSNIFNEDIDDDDDEEDVTTDNCLKKKKKYFNTPLVFQVFKLNSPEWPWIVMGIICSLIFGASPPLFSLMFADIYTLFADPDLEKQSRLTRIYAACIFIIGFIGGVNQFLSTAAFGKSGEEFTMRMRKLTFSAILRQEMDYFDQESNSVGALVTRLSSDASALKGMTGVRIGIILQACSALITALIIAFLSGWKLTFIVMCFVPLMLIIGKLQGQKHGQAGQQNIKHSFAELGGQHATQALEHIRTVVALHQEEHFINLYENAFNQDFKKQICVMHPAGIIAGIGNSVTFFLHAANFAYGTHLVLNREITFDKIYRIFVVITFAMVAIGRSVALLPDYSKARQSALRILKLHKRQSKINPQDESGIILNEVIGDIEFHNVHFRYSTRPTLRILKDLSLTCSSASTTALVGPSGSGKSTTIALLERFYDPLKGEILLDGHDIKTLNVRWLRSLIGFVQQEPVLFNLSIRDNIAYGINDRIVTQDEIETAAKMANIYEFIISLPEGFDTFCGSKGNQLSGGQKQRIAIARALIRSPKILLLDEATSALDNKSEQVVQVALDNARSGRTCLTVAHRLSTIQNSEKIAVIAHGKMKEEGTHGELLKFGGIYHKLALAQERST</sequence>
<evidence type="ECO:0000256" key="1">
    <source>
        <dbReference type="ARBA" id="ARBA00004141"/>
    </source>
</evidence>
<dbReference type="EMBL" id="CAJOAZ010002185">
    <property type="protein sequence ID" value="CAF3903226.1"/>
    <property type="molecule type" value="Genomic_DNA"/>
</dbReference>
<feature type="transmembrane region" description="Helical" evidence="13">
    <location>
        <begin position="392"/>
        <end position="410"/>
    </location>
</feature>
<dbReference type="GO" id="GO:0015421">
    <property type="term" value="F:ABC-type oligopeptide transporter activity"/>
    <property type="evidence" value="ECO:0007669"/>
    <property type="project" value="TreeGrafter"/>
</dbReference>
<dbReference type="InterPro" id="IPR003439">
    <property type="entry name" value="ABC_transporter-like_ATP-bd"/>
</dbReference>
<dbReference type="PANTHER" id="PTHR43394">
    <property type="entry name" value="ATP-DEPENDENT PERMEASE MDL1, MITOCHONDRIAL"/>
    <property type="match status" value="1"/>
</dbReference>
<keyword evidence="10 13" id="KW-0472">Membrane</keyword>
<organism evidence="17 18">
    <name type="scientific">Adineta steineri</name>
    <dbReference type="NCBI Taxonomy" id="433720"/>
    <lineage>
        <taxon>Eukaryota</taxon>
        <taxon>Metazoa</taxon>
        <taxon>Spiralia</taxon>
        <taxon>Gnathifera</taxon>
        <taxon>Rotifera</taxon>
        <taxon>Eurotatoria</taxon>
        <taxon>Bdelloidea</taxon>
        <taxon>Adinetida</taxon>
        <taxon>Adinetidae</taxon>
        <taxon>Adineta</taxon>
    </lineage>
</organism>
<feature type="transmembrane region" description="Helical" evidence="13">
    <location>
        <begin position="905"/>
        <end position="923"/>
    </location>
</feature>
<feature type="transmembrane region" description="Helical" evidence="13">
    <location>
        <begin position="279"/>
        <end position="301"/>
    </location>
</feature>
<dbReference type="InterPro" id="IPR003593">
    <property type="entry name" value="AAA+_ATPase"/>
</dbReference>
<feature type="region of interest" description="Disordered" evidence="12">
    <location>
        <begin position="1"/>
        <end position="39"/>
    </location>
</feature>
<dbReference type="PROSITE" id="PS50929">
    <property type="entry name" value="ABC_TM1F"/>
    <property type="match status" value="2"/>
</dbReference>
<feature type="transmembrane region" description="Helical" evidence="13">
    <location>
        <begin position="1008"/>
        <end position="1028"/>
    </location>
</feature>
<keyword evidence="3" id="KW-0813">Transport</keyword>
<dbReference type="InterPro" id="IPR017871">
    <property type="entry name" value="ABC_transporter-like_CS"/>
</dbReference>
<feature type="transmembrane region" description="Helical" evidence="13">
    <location>
        <begin position="181"/>
        <end position="203"/>
    </location>
</feature>
<dbReference type="SMART" id="SM00382">
    <property type="entry name" value="AAA"/>
    <property type="match status" value="2"/>
</dbReference>
<dbReference type="CDD" id="cd18578">
    <property type="entry name" value="ABC_6TM_Pgp_ABCB1_D2_like"/>
    <property type="match status" value="1"/>
</dbReference>
<evidence type="ECO:0000256" key="2">
    <source>
        <dbReference type="ARBA" id="ARBA00007577"/>
    </source>
</evidence>
<dbReference type="Gene3D" id="1.20.1560.10">
    <property type="entry name" value="ABC transporter type 1, transmembrane domain"/>
    <property type="match status" value="1"/>
</dbReference>
<dbReference type="CDD" id="cd03249">
    <property type="entry name" value="ABC_MTABC3_MDL1_MDL2"/>
    <property type="match status" value="2"/>
</dbReference>
<evidence type="ECO:0000313" key="18">
    <source>
        <dbReference type="Proteomes" id="UP000663844"/>
    </source>
</evidence>
<keyword evidence="6" id="KW-0547">Nucleotide-binding</keyword>
<reference evidence="17" key="1">
    <citation type="submission" date="2021-02" db="EMBL/GenBank/DDBJ databases">
        <authorList>
            <person name="Nowell W R."/>
        </authorList>
    </citation>
    <scope>NUCLEOTIDE SEQUENCE</scope>
</reference>
<dbReference type="FunFam" id="1.20.1560.10:FF:000018">
    <property type="entry name" value="ATP-binding cassette subfamily B member 11"/>
    <property type="match status" value="1"/>
</dbReference>
<dbReference type="PROSITE" id="PS00211">
    <property type="entry name" value="ABC_TRANSPORTER_1"/>
    <property type="match status" value="2"/>
</dbReference>
<evidence type="ECO:0000256" key="5">
    <source>
        <dbReference type="ARBA" id="ARBA00022737"/>
    </source>
</evidence>
<feature type="domain" description="ABC transporter" evidence="14">
    <location>
        <begin position="1109"/>
        <end position="1347"/>
    </location>
</feature>
<keyword evidence="4 13" id="KW-0812">Transmembrane</keyword>
<protein>
    <submittedName>
        <fullName evidence="17">Uncharacterized protein</fullName>
    </submittedName>
</protein>
<dbReference type="InterPro" id="IPR011527">
    <property type="entry name" value="ABC1_TM_dom"/>
</dbReference>
<name>A0A819HUY4_9BILA</name>
<dbReference type="InterPro" id="IPR036640">
    <property type="entry name" value="ABC1_TM_sf"/>
</dbReference>
<dbReference type="Proteomes" id="UP000663844">
    <property type="component" value="Unassembled WGS sequence"/>
</dbReference>
<dbReference type="FunFam" id="3.40.50.300:FF:000205">
    <property type="entry name" value="ABC transporter B family member 4"/>
    <property type="match status" value="1"/>
</dbReference>
<proteinExistence type="inferred from homology"/>
<feature type="transmembrane region" description="Helical" evidence="13">
    <location>
        <begin position="104"/>
        <end position="128"/>
    </location>
</feature>
<evidence type="ECO:0000313" key="17">
    <source>
        <dbReference type="EMBL" id="CAF3903226.1"/>
    </source>
</evidence>
<keyword evidence="9 13" id="KW-1133">Transmembrane helix</keyword>
<feature type="transmembrane region" description="Helical" evidence="13">
    <location>
        <begin position="826"/>
        <end position="850"/>
    </location>
</feature>
<dbReference type="EMBL" id="CAJNOG010000356">
    <property type="protein sequence ID" value="CAF1195316.1"/>
    <property type="molecule type" value="Genomic_DNA"/>
</dbReference>
<evidence type="ECO:0000256" key="3">
    <source>
        <dbReference type="ARBA" id="ARBA00022448"/>
    </source>
</evidence>
<feature type="domain" description="ABC transmembrane type-1" evidence="15">
    <location>
        <begin position="785"/>
        <end position="1074"/>
    </location>
</feature>
<feature type="transmembrane region" description="Helical" evidence="13">
    <location>
        <begin position="254"/>
        <end position="273"/>
    </location>
</feature>
<keyword evidence="7" id="KW-0067">ATP-binding</keyword>
<feature type="transmembrane region" description="Helical" evidence="13">
    <location>
        <begin position="1048"/>
        <end position="1069"/>
    </location>
</feature>
<evidence type="ECO:0000256" key="9">
    <source>
        <dbReference type="ARBA" id="ARBA00022989"/>
    </source>
</evidence>
<dbReference type="Gene3D" id="3.40.50.300">
    <property type="entry name" value="P-loop containing nucleotide triphosphate hydrolases"/>
    <property type="match status" value="2"/>
</dbReference>
<dbReference type="InterPro" id="IPR039421">
    <property type="entry name" value="Type_1_exporter"/>
</dbReference>
<evidence type="ECO:0000256" key="7">
    <source>
        <dbReference type="ARBA" id="ARBA00022840"/>
    </source>
</evidence>
<keyword evidence="5" id="KW-0677">Repeat</keyword>
<keyword evidence="8" id="KW-1278">Translocase</keyword>
<evidence type="ECO:0000313" key="16">
    <source>
        <dbReference type="EMBL" id="CAF1195316.1"/>
    </source>
</evidence>
<evidence type="ECO:0000259" key="14">
    <source>
        <dbReference type="PROSITE" id="PS50893"/>
    </source>
</evidence>
<evidence type="ECO:0000259" key="15">
    <source>
        <dbReference type="PROSITE" id="PS50929"/>
    </source>
</evidence>
<feature type="transmembrane region" description="Helical" evidence="13">
    <location>
        <begin position="783"/>
        <end position="806"/>
    </location>
</feature>
<evidence type="ECO:0000256" key="10">
    <source>
        <dbReference type="ARBA" id="ARBA00023136"/>
    </source>
</evidence>
<evidence type="ECO:0000256" key="11">
    <source>
        <dbReference type="ARBA" id="ARBA00023180"/>
    </source>
</evidence>
<dbReference type="Proteomes" id="UP000663845">
    <property type="component" value="Unassembled WGS sequence"/>
</dbReference>
<dbReference type="GO" id="GO:0016887">
    <property type="term" value="F:ATP hydrolysis activity"/>
    <property type="evidence" value="ECO:0007669"/>
    <property type="project" value="InterPro"/>
</dbReference>
<keyword evidence="11" id="KW-0325">Glycoprotein</keyword>
<feature type="transmembrane region" description="Helical" evidence="13">
    <location>
        <begin position="929"/>
        <end position="946"/>
    </location>
</feature>
<evidence type="ECO:0000256" key="13">
    <source>
        <dbReference type="SAM" id="Phobius"/>
    </source>
</evidence>
<evidence type="ECO:0000256" key="12">
    <source>
        <dbReference type="SAM" id="MobiDB-lite"/>
    </source>
</evidence>
<dbReference type="SUPFAM" id="SSF52540">
    <property type="entry name" value="P-loop containing nucleoside triphosphate hydrolases"/>
    <property type="match status" value="2"/>
</dbReference>
<dbReference type="GO" id="GO:0005524">
    <property type="term" value="F:ATP binding"/>
    <property type="evidence" value="ECO:0007669"/>
    <property type="project" value="UniProtKB-KW"/>
</dbReference>
<dbReference type="FunFam" id="3.40.50.300:FF:000479">
    <property type="entry name" value="Multidrug resistance protein 1A"/>
    <property type="match status" value="1"/>
</dbReference>
<dbReference type="PROSITE" id="PS50893">
    <property type="entry name" value="ABC_TRANSPORTER_2"/>
    <property type="match status" value="2"/>
</dbReference>
<accession>A0A819HUY4</accession>
<evidence type="ECO:0000256" key="6">
    <source>
        <dbReference type="ARBA" id="ARBA00022741"/>
    </source>
</evidence>
<feature type="domain" description="ABC transmembrane type-1" evidence="15">
    <location>
        <begin position="108"/>
        <end position="423"/>
    </location>
</feature>
<dbReference type="PANTHER" id="PTHR43394:SF27">
    <property type="entry name" value="ATP-DEPENDENT TRANSLOCASE ABCB1-LIKE"/>
    <property type="match status" value="1"/>
</dbReference>
<dbReference type="GO" id="GO:0005743">
    <property type="term" value="C:mitochondrial inner membrane"/>
    <property type="evidence" value="ECO:0007669"/>
    <property type="project" value="TreeGrafter"/>
</dbReference>
<evidence type="ECO:0000256" key="8">
    <source>
        <dbReference type="ARBA" id="ARBA00022967"/>
    </source>
</evidence>
<gene>
    <name evidence="16" type="ORF">JYZ213_LOCUS26584</name>
    <name evidence="17" type="ORF">OXD698_LOCUS24063</name>
</gene>
<dbReference type="GO" id="GO:0090374">
    <property type="term" value="P:oligopeptide export from mitochondrion"/>
    <property type="evidence" value="ECO:0007669"/>
    <property type="project" value="TreeGrafter"/>
</dbReference>
<dbReference type="Pfam" id="PF00664">
    <property type="entry name" value="ABC_membrane"/>
    <property type="match status" value="2"/>
</dbReference>
<comment type="similarity">
    <text evidence="2">Belongs to the ABC transporter superfamily. ABCB family. Multidrug resistance exporter (TC 3.A.1.201) subfamily.</text>
</comment>
<comment type="subcellular location">
    <subcellularLocation>
        <location evidence="1">Membrane</location>
        <topology evidence="1">Multi-pass membrane protein</topology>
    </subcellularLocation>
</comment>
<feature type="domain" description="ABC transporter" evidence="14">
    <location>
        <begin position="458"/>
        <end position="691"/>
    </location>
</feature>
<dbReference type="InterPro" id="IPR027417">
    <property type="entry name" value="P-loop_NTPase"/>
</dbReference>